<gene>
    <name evidence="2" type="ORF">PFR_JS23_319</name>
</gene>
<feature type="domain" description="6-phosphogluconate dehydrogenase NADP-binding" evidence="1">
    <location>
        <begin position="1"/>
        <end position="143"/>
    </location>
</feature>
<accession>A0A509MH84</accession>
<dbReference type="Gene3D" id="1.10.1040.10">
    <property type="entry name" value="N-(1-d-carboxylethyl)-l-norvaline Dehydrogenase, domain 2"/>
    <property type="match status" value="1"/>
</dbReference>
<evidence type="ECO:0000313" key="3">
    <source>
        <dbReference type="Proteomes" id="UP000250080"/>
    </source>
</evidence>
<dbReference type="PANTHER" id="PTHR43060:SF15">
    <property type="entry name" value="3-HYDROXYISOBUTYRATE DEHYDROGENASE-LIKE 1, MITOCHONDRIAL-RELATED"/>
    <property type="match status" value="1"/>
</dbReference>
<reference evidence="2 3" key="1">
    <citation type="submission" date="2016-09" db="EMBL/GenBank/DDBJ databases">
        <authorList>
            <person name="Laine KS P."/>
        </authorList>
    </citation>
    <scope>NUCLEOTIDE SEQUENCE [LARGE SCALE GENOMIC DNA]</scope>
    <source>
        <strain evidence="2">PFRJS-23</strain>
    </source>
</reference>
<organism evidence="2 3">
    <name type="scientific">Propionibacterium freudenreichii</name>
    <dbReference type="NCBI Taxonomy" id="1744"/>
    <lineage>
        <taxon>Bacteria</taxon>
        <taxon>Bacillati</taxon>
        <taxon>Actinomycetota</taxon>
        <taxon>Actinomycetes</taxon>
        <taxon>Propionibacteriales</taxon>
        <taxon>Propionibacteriaceae</taxon>
        <taxon>Propionibacterium</taxon>
    </lineage>
</organism>
<dbReference type="InterPro" id="IPR036291">
    <property type="entry name" value="NAD(P)-bd_dom_sf"/>
</dbReference>
<dbReference type="Proteomes" id="UP000250080">
    <property type="component" value="Chromosome I"/>
</dbReference>
<dbReference type="InterPro" id="IPR013328">
    <property type="entry name" value="6PGD_dom2"/>
</dbReference>
<dbReference type="SUPFAM" id="SSF51735">
    <property type="entry name" value="NAD(P)-binding Rossmann-fold domains"/>
    <property type="match status" value="1"/>
</dbReference>
<dbReference type="InterPro" id="IPR006115">
    <property type="entry name" value="6PGDH_NADP-bd"/>
</dbReference>
<sequence length="270" mass="28554">MGAEMIPHLVETDFEIVAYDKLPERLQLAKDAGAKVAGSVAEAATGADVVIQLTMSDDIPDVLLGEQGALAVVKPGAIVVVTSTTTPQMLNRVIEAAPAGVEVVDAPIVGGVRYAREKSVTFLLGGSEQVASKLDPVLSVMGIIRYVGKSGNGVAYKLITNVAIMAAEAGLREALDLADELDMDYELSLDLMSVGPMAAVMSRALDTSNPRPLRRSAEDDDTLLSAVSDPERVLPISVAGRGRLWEAVHAKEGFDPDFVDLTRKTTARNN</sequence>
<dbReference type="Pfam" id="PF03446">
    <property type="entry name" value="NAD_binding_2"/>
    <property type="match status" value="1"/>
</dbReference>
<dbReference type="EMBL" id="LT618793">
    <property type="protein sequence ID" value="SCQ74943.1"/>
    <property type="molecule type" value="Genomic_DNA"/>
</dbReference>
<dbReference type="GO" id="GO:0050661">
    <property type="term" value="F:NADP binding"/>
    <property type="evidence" value="ECO:0007669"/>
    <property type="project" value="InterPro"/>
</dbReference>
<evidence type="ECO:0000259" key="1">
    <source>
        <dbReference type="Pfam" id="PF03446"/>
    </source>
</evidence>
<dbReference type="InterPro" id="IPR008927">
    <property type="entry name" value="6-PGluconate_DH-like_C_sf"/>
</dbReference>
<dbReference type="AlphaFoldDB" id="A0A509MH84"/>
<dbReference type="SUPFAM" id="SSF48179">
    <property type="entry name" value="6-phosphogluconate dehydrogenase C-terminal domain-like"/>
    <property type="match status" value="1"/>
</dbReference>
<proteinExistence type="predicted"/>
<dbReference type="Gene3D" id="3.40.50.720">
    <property type="entry name" value="NAD(P)-binding Rossmann-like Domain"/>
    <property type="match status" value="1"/>
</dbReference>
<protein>
    <submittedName>
        <fullName evidence="2">Oxidoreductase GLYR1 isoform 1</fullName>
    </submittedName>
</protein>
<dbReference type="PANTHER" id="PTHR43060">
    <property type="entry name" value="3-HYDROXYISOBUTYRATE DEHYDROGENASE-LIKE 1, MITOCHONDRIAL-RELATED"/>
    <property type="match status" value="1"/>
</dbReference>
<evidence type="ECO:0000313" key="2">
    <source>
        <dbReference type="EMBL" id="SCQ74943.1"/>
    </source>
</evidence>
<name>A0A509MH84_9ACTN</name>